<dbReference type="PANTHER" id="PTHR30055:SF226">
    <property type="entry name" value="HTH-TYPE TRANSCRIPTIONAL REGULATOR PKSA"/>
    <property type="match status" value="1"/>
</dbReference>
<name>A0A2K9LPV4_9GAMM</name>
<dbReference type="KEGG" id="kak:Kalk_18330"/>
<accession>A0A2K9LPV4</accession>
<evidence type="ECO:0000313" key="6">
    <source>
        <dbReference type="EMBL" id="AUM14260.1"/>
    </source>
</evidence>
<dbReference type="Gene3D" id="1.10.357.10">
    <property type="entry name" value="Tetracycline Repressor, domain 2"/>
    <property type="match status" value="1"/>
</dbReference>
<dbReference type="OrthoDB" id="116240at2"/>
<proteinExistence type="predicted"/>
<feature type="DNA-binding region" description="H-T-H motif" evidence="4">
    <location>
        <begin position="29"/>
        <end position="48"/>
    </location>
</feature>
<evidence type="ECO:0000256" key="1">
    <source>
        <dbReference type="ARBA" id="ARBA00023015"/>
    </source>
</evidence>
<dbReference type="InterPro" id="IPR009057">
    <property type="entry name" value="Homeodomain-like_sf"/>
</dbReference>
<dbReference type="GO" id="GO:0000976">
    <property type="term" value="F:transcription cis-regulatory region binding"/>
    <property type="evidence" value="ECO:0007669"/>
    <property type="project" value="TreeGrafter"/>
</dbReference>
<dbReference type="InterPro" id="IPR036271">
    <property type="entry name" value="Tet_transcr_reg_TetR-rel_C_sf"/>
</dbReference>
<dbReference type="FunFam" id="1.10.10.60:FF:000141">
    <property type="entry name" value="TetR family transcriptional regulator"/>
    <property type="match status" value="1"/>
</dbReference>
<evidence type="ECO:0000256" key="2">
    <source>
        <dbReference type="ARBA" id="ARBA00023125"/>
    </source>
</evidence>
<organism evidence="6 7">
    <name type="scientific">Ketobacter alkanivorans</name>
    <dbReference type="NCBI Taxonomy" id="1917421"/>
    <lineage>
        <taxon>Bacteria</taxon>
        <taxon>Pseudomonadati</taxon>
        <taxon>Pseudomonadota</taxon>
        <taxon>Gammaproteobacteria</taxon>
        <taxon>Pseudomonadales</taxon>
        <taxon>Ketobacteraceae</taxon>
        <taxon>Ketobacter</taxon>
    </lineage>
</organism>
<keyword evidence="2 4" id="KW-0238">DNA-binding</keyword>
<dbReference type="Proteomes" id="UP000235116">
    <property type="component" value="Chromosome"/>
</dbReference>
<dbReference type="Gene3D" id="1.10.10.60">
    <property type="entry name" value="Homeodomain-like"/>
    <property type="match status" value="1"/>
</dbReference>
<dbReference type="SUPFAM" id="SSF46689">
    <property type="entry name" value="Homeodomain-like"/>
    <property type="match status" value="1"/>
</dbReference>
<evidence type="ECO:0000256" key="3">
    <source>
        <dbReference type="ARBA" id="ARBA00023163"/>
    </source>
</evidence>
<protein>
    <submittedName>
        <fullName evidence="6">TetR family transcriptional regulator</fullName>
    </submittedName>
</protein>
<evidence type="ECO:0000313" key="7">
    <source>
        <dbReference type="Proteomes" id="UP000235116"/>
    </source>
</evidence>
<keyword evidence="3" id="KW-0804">Transcription</keyword>
<dbReference type="EMBL" id="CP022684">
    <property type="protein sequence ID" value="AUM14260.1"/>
    <property type="molecule type" value="Genomic_DNA"/>
</dbReference>
<dbReference type="SUPFAM" id="SSF48498">
    <property type="entry name" value="Tetracyclin repressor-like, C-terminal domain"/>
    <property type="match status" value="1"/>
</dbReference>
<dbReference type="GO" id="GO:0003700">
    <property type="term" value="F:DNA-binding transcription factor activity"/>
    <property type="evidence" value="ECO:0007669"/>
    <property type="project" value="TreeGrafter"/>
</dbReference>
<evidence type="ECO:0000256" key="4">
    <source>
        <dbReference type="PROSITE-ProRule" id="PRU00335"/>
    </source>
</evidence>
<evidence type="ECO:0000259" key="5">
    <source>
        <dbReference type="PROSITE" id="PS50977"/>
    </source>
</evidence>
<dbReference type="AlphaFoldDB" id="A0A2K9LPV4"/>
<dbReference type="PANTHER" id="PTHR30055">
    <property type="entry name" value="HTH-TYPE TRANSCRIPTIONAL REGULATOR RUTR"/>
    <property type="match status" value="1"/>
</dbReference>
<keyword evidence="1" id="KW-0805">Transcription regulation</keyword>
<dbReference type="InterPro" id="IPR050109">
    <property type="entry name" value="HTH-type_TetR-like_transc_reg"/>
</dbReference>
<dbReference type="PRINTS" id="PR00455">
    <property type="entry name" value="HTHTETR"/>
</dbReference>
<dbReference type="PROSITE" id="PS50977">
    <property type="entry name" value="HTH_TETR_2"/>
    <property type="match status" value="1"/>
</dbReference>
<sequence>MSDHKAERRQRILLAAREVFAKEGFRNAEVKTIATLAGVGKATIYKHFDSKEDLLLSVVQADLQAIRDIALTHLVGAGHPLQRFENTCLAIANYLDHNRNFSKVLISEAGEFMPEIQRLHQEVVFANQAFADAFFDAMKSEGALPNIPNQILLNLLMNLTIGTVYSWTLNKEQDLRSEVEQLFDLWKKGTESK</sequence>
<gene>
    <name evidence="6" type="ORF">Kalk_18330</name>
</gene>
<dbReference type="Pfam" id="PF00440">
    <property type="entry name" value="TetR_N"/>
    <property type="match status" value="1"/>
</dbReference>
<dbReference type="InterPro" id="IPR001647">
    <property type="entry name" value="HTH_TetR"/>
</dbReference>
<reference evidence="7" key="1">
    <citation type="submission" date="2017-08" db="EMBL/GenBank/DDBJ databases">
        <title>Direct submision.</title>
        <authorList>
            <person name="Kim S.-J."/>
            <person name="Rhee S.-K."/>
        </authorList>
    </citation>
    <scope>NUCLEOTIDE SEQUENCE [LARGE SCALE GENOMIC DNA]</scope>
    <source>
        <strain evidence="7">GI5</strain>
    </source>
</reference>
<keyword evidence="7" id="KW-1185">Reference proteome</keyword>
<dbReference type="RefSeq" id="WP_101895634.1">
    <property type="nucleotide sequence ID" value="NZ_CP022684.1"/>
</dbReference>
<feature type="domain" description="HTH tetR-type" evidence="5">
    <location>
        <begin position="6"/>
        <end position="66"/>
    </location>
</feature>